<dbReference type="Pfam" id="PF12625">
    <property type="entry name" value="Arabinose_bd"/>
    <property type="match status" value="1"/>
</dbReference>
<dbReference type="PROSITE" id="PS00041">
    <property type="entry name" value="HTH_ARAC_FAMILY_1"/>
    <property type="match status" value="1"/>
</dbReference>
<evidence type="ECO:0000259" key="5">
    <source>
        <dbReference type="PROSITE" id="PS01124"/>
    </source>
</evidence>
<dbReference type="Pfam" id="PF12833">
    <property type="entry name" value="HTH_18"/>
    <property type="match status" value="1"/>
</dbReference>
<dbReference type="Gene3D" id="1.10.10.60">
    <property type="entry name" value="Homeodomain-like"/>
    <property type="match status" value="1"/>
</dbReference>
<evidence type="ECO:0000256" key="4">
    <source>
        <dbReference type="SAM" id="MobiDB-lite"/>
    </source>
</evidence>
<evidence type="ECO:0000313" key="6">
    <source>
        <dbReference type="EMBL" id="SDH83434.1"/>
    </source>
</evidence>
<dbReference type="GO" id="GO:0000976">
    <property type="term" value="F:transcription cis-regulatory region binding"/>
    <property type="evidence" value="ECO:0007669"/>
    <property type="project" value="TreeGrafter"/>
</dbReference>
<keyword evidence="3" id="KW-0804">Transcription</keyword>
<keyword evidence="1" id="KW-0805">Transcription regulation</keyword>
<organism evidence="6 7">
    <name type="scientific">Pseudomonas panipatensis</name>
    <dbReference type="NCBI Taxonomy" id="428992"/>
    <lineage>
        <taxon>Bacteria</taxon>
        <taxon>Pseudomonadati</taxon>
        <taxon>Pseudomonadota</taxon>
        <taxon>Gammaproteobacteria</taxon>
        <taxon>Pseudomonadales</taxon>
        <taxon>Pseudomonadaceae</taxon>
        <taxon>Pseudomonas</taxon>
    </lineage>
</organism>
<dbReference type="GO" id="GO:0009893">
    <property type="term" value="P:positive regulation of metabolic process"/>
    <property type="evidence" value="ECO:0007669"/>
    <property type="project" value="UniProtKB-ARBA"/>
</dbReference>
<dbReference type="InterPro" id="IPR009057">
    <property type="entry name" value="Homeodomain-like_sf"/>
</dbReference>
<keyword evidence="2 6" id="KW-0238">DNA-binding</keyword>
<dbReference type="STRING" id="428992.SAMN05216272_103341"/>
<dbReference type="GO" id="GO:0003700">
    <property type="term" value="F:DNA-binding transcription factor activity"/>
    <property type="evidence" value="ECO:0007669"/>
    <property type="project" value="InterPro"/>
</dbReference>
<feature type="compositionally biased region" description="Low complexity" evidence="4">
    <location>
        <begin position="342"/>
        <end position="359"/>
    </location>
</feature>
<dbReference type="InterPro" id="IPR018060">
    <property type="entry name" value="HTH_AraC"/>
</dbReference>
<keyword evidence="7" id="KW-1185">Reference proteome</keyword>
<dbReference type="AlphaFoldDB" id="A0A1G8FMS0"/>
<protein>
    <submittedName>
        <fullName evidence="6">AraC-type DNA-binding protein</fullName>
    </submittedName>
</protein>
<dbReference type="OrthoDB" id="5727392at2"/>
<sequence length="359" mass="40679">MPDQQSEIDYAARQLYQRFVEEWQARAQLPPLAPLLAGLAVDPGDAAPGMTFARYYRLLRQAAGLLWPSDFFLRLGQRYNLFDLGVIGFALISAANLRRSWDISLGQPSGLLPHPIHVAREEDATHLVLVLRLPPYSSAECQALCEEWLSSTWRWLCQRLPELAECADMQIRLPFPPPPHAACYAELFPGRVEFAAPRAELRIPRQFHERPFSTSNPSLLRLCQAQGAATLASFESGEALPDDLRFYLLQNARVPLPDLERAAAHFRLPPHTLQRRLRAHGLTFKGVLYEVRMALAERYLLASRMSLQEIAFLLGYEHVTSFHRAFLRHAGITPEGFRQQRARQTAPRPPTSAAETNQE</sequence>
<accession>A0A1G8FMS0</accession>
<dbReference type="PROSITE" id="PS01124">
    <property type="entry name" value="HTH_ARAC_FAMILY_2"/>
    <property type="match status" value="1"/>
</dbReference>
<name>A0A1G8FMS0_9PSED</name>
<dbReference type="PANTHER" id="PTHR47894:SF1">
    <property type="entry name" value="HTH-TYPE TRANSCRIPTIONAL REGULATOR VQSM"/>
    <property type="match status" value="1"/>
</dbReference>
<evidence type="ECO:0000256" key="3">
    <source>
        <dbReference type="ARBA" id="ARBA00023163"/>
    </source>
</evidence>
<proteinExistence type="predicted"/>
<evidence type="ECO:0000256" key="1">
    <source>
        <dbReference type="ARBA" id="ARBA00023015"/>
    </source>
</evidence>
<reference evidence="7" key="1">
    <citation type="submission" date="2016-10" db="EMBL/GenBank/DDBJ databases">
        <authorList>
            <person name="Varghese N."/>
            <person name="Submissions S."/>
        </authorList>
    </citation>
    <scope>NUCLEOTIDE SEQUENCE [LARGE SCALE GENOMIC DNA]</scope>
    <source>
        <strain evidence="7">CCM 7469</strain>
    </source>
</reference>
<dbReference type="GO" id="GO:0005829">
    <property type="term" value="C:cytosol"/>
    <property type="evidence" value="ECO:0007669"/>
    <property type="project" value="TreeGrafter"/>
</dbReference>
<evidence type="ECO:0000256" key="2">
    <source>
        <dbReference type="ARBA" id="ARBA00023125"/>
    </source>
</evidence>
<dbReference type="SUPFAM" id="SSF46689">
    <property type="entry name" value="Homeodomain-like"/>
    <property type="match status" value="1"/>
</dbReference>
<feature type="region of interest" description="Disordered" evidence="4">
    <location>
        <begin position="337"/>
        <end position="359"/>
    </location>
</feature>
<dbReference type="RefSeq" id="WP_090262313.1">
    <property type="nucleotide sequence ID" value="NZ_FNDS01000003.1"/>
</dbReference>
<dbReference type="InterPro" id="IPR018062">
    <property type="entry name" value="HTH_AraC-typ_CS"/>
</dbReference>
<dbReference type="Proteomes" id="UP000199636">
    <property type="component" value="Unassembled WGS sequence"/>
</dbReference>
<dbReference type="SMART" id="SM00342">
    <property type="entry name" value="HTH_ARAC"/>
    <property type="match status" value="1"/>
</dbReference>
<gene>
    <name evidence="6" type="ORF">SAMN05216272_103341</name>
</gene>
<feature type="domain" description="HTH araC/xylS-type" evidence="5">
    <location>
        <begin position="242"/>
        <end position="340"/>
    </location>
</feature>
<dbReference type="EMBL" id="FNDS01000003">
    <property type="protein sequence ID" value="SDH83434.1"/>
    <property type="molecule type" value="Genomic_DNA"/>
</dbReference>
<dbReference type="PANTHER" id="PTHR47894">
    <property type="entry name" value="HTH-TYPE TRANSCRIPTIONAL REGULATOR GADX"/>
    <property type="match status" value="1"/>
</dbReference>
<evidence type="ECO:0000313" key="7">
    <source>
        <dbReference type="Proteomes" id="UP000199636"/>
    </source>
</evidence>
<dbReference type="InterPro" id="IPR032687">
    <property type="entry name" value="AraC-type_N"/>
</dbReference>